<comment type="caution">
    <text evidence="1">The sequence shown here is derived from an EMBL/GenBank/DDBJ whole genome shotgun (WGS) entry which is preliminary data.</text>
</comment>
<proteinExistence type="predicted"/>
<evidence type="ECO:0000313" key="2">
    <source>
        <dbReference type="Proteomes" id="UP001175353"/>
    </source>
</evidence>
<protein>
    <submittedName>
        <fullName evidence="1">Uncharacterized protein</fullName>
    </submittedName>
</protein>
<dbReference type="Proteomes" id="UP001175353">
    <property type="component" value="Unassembled WGS sequence"/>
</dbReference>
<name>A0AAN6K0T3_9PEZI</name>
<evidence type="ECO:0000313" key="1">
    <source>
        <dbReference type="EMBL" id="KAK0959686.1"/>
    </source>
</evidence>
<keyword evidence="2" id="KW-1185">Reference proteome</keyword>
<gene>
    <name evidence="1" type="ORF">LTR91_020694</name>
</gene>
<reference evidence="1" key="1">
    <citation type="submission" date="2023-06" db="EMBL/GenBank/DDBJ databases">
        <title>Black Yeasts Isolated from many extreme environments.</title>
        <authorList>
            <person name="Coleine C."/>
            <person name="Stajich J.E."/>
            <person name="Selbmann L."/>
        </authorList>
    </citation>
    <scope>NUCLEOTIDE SEQUENCE</scope>
    <source>
        <strain evidence="1">CCFEE 5200</strain>
    </source>
</reference>
<dbReference type="AlphaFoldDB" id="A0AAN6K0T3"/>
<organism evidence="1 2">
    <name type="scientific">Friedmanniomyces endolithicus</name>
    <dbReference type="NCBI Taxonomy" id="329885"/>
    <lineage>
        <taxon>Eukaryota</taxon>
        <taxon>Fungi</taxon>
        <taxon>Dikarya</taxon>
        <taxon>Ascomycota</taxon>
        <taxon>Pezizomycotina</taxon>
        <taxon>Dothideomycetes</taxon>
        <taxon>Dothideomycetidae</taxon>
        <taxon>Mycosphaerellales</taxon>
        <taxon>Teratosphaeriaceae</taxon>
        <taxon>Friedmanniomyces</taxon>
    </lineage>
</organism>
<accession>A0AAN6K0T3</accession>
<sequence>MTRSGWYKKDATINEIPGREPWPGHMPETSSETLMARRIILQHDDALRAPRLASIVLDSKNEADEDMPTGIYDIRAARTFLAGIDTIGNNGMEIFGGYATGRLFPSTPRRRPKLDDCLSEIHRQITLIIANQKVAGDADRQAPNTISAARKPVRDLLGIDMKFVKAQARTVSLPCYAGTEHKSRKRRVRGRSSNFRSNGFEVSAVTSW</sequence>
<dbReference type="EMBL" id="JAUJLE010000347">
    <property type="protein sequence ID" value="KAK0959686.1"/>
    <property type="molecule type" value="Genomic_DNA"/>
</dbReference>